<proteinExistence type="predicted"/>
<dbReference type="KEGG" id="pamo:BAR1_03140"/>
<sequence length="117" mass="13472">MFGFFLTSQQVIADVRLMMFEQDGCPWCERWKAEIGPIYPKTAEGRIAPLVKVMIHAPLEKGITLNSPPVYTPTFILLNDGQEVGRIEGYQSDEFFWWFMETMIKKLPEDLQKDPGA</sequence>
<evidence type="ECO:0000313" key="2">
    <source>
        <dbReference type="Proteomes" id="UP000261704"/>
    </source>
</evidence>
<dbReference type="AlphaFoldDB" id="A0A347UDT2"/>
<dbReference type="EMBL" id="CP032125">
    <property type="protein sequence ID" value="AXX97010.1"/>
    <property type="molecule type" value="Genomic_DNA"/>
</dbReference>
<dbReference type="RefSeq" id="WP_118941668.1">
    <property type="nucleotide sequence ID" value="NZ_CP032125.1"/>
</dbReference>
<name>A0A347UDT2_9RHOB</name>
<dbReference type="Proteomes" id="UP000261704">
    <property type="component" value="Chromosome"/>
</dbReference>
<dbReference type="Gene3D" id="3.40.30.10">
    <property type="entry name" value="Glutaredoxin"/>
    <property type="match status" value="1"/>
</dbReference>
<gene>
    <name evidence="1" type="ORF">BAR1_03140</name>
</gene>
<keyword evidence="2" id="KW-1185">Reference proteome</keyword>
<evidence type="ECO:0000313" key="1">
    <source>
        <dbReference type="EMBL" id="AXX97010.1"/>
    </source>
</evidence>
<protein>
    <recommendedName>
        <fullName evidence="3">Thioredoxin family protein</fullName>
    </recommendedName>
</protein>
<dbReference type="InterPro" id="IPR036249">
    <property type="entry name" value="Thioredoxin-like_sf"/>
</dbReference>
<dbReference type="SUPFAM" id="SSF52833">
    <property type="entry name" value="Thioredoxin-like"/>
    <property type="match status" value="1"/>
</dbReference>
<organism evidence="1 2">
    <name type="scientific">Profundibacter amoris</name>
    <dbReference type="NCBI Taxonomy" id="2171755"/>
    <lineage>
        <taxon>Bacteria</taxon>
        <taxon>Pseudomonadati</taxon>
        <taxon>Pseudomonadota</taxon>
        <taxon>Alphaproteobacteria</taxon>
        <taxon>Rhodobacterales</taxon>
        <taxon>Paracoccaceae</taxon>
        <taxon>Profundibacter</taxon>
    </lineage>
</organism>
<accession>A0A347UDT2</accession>
<evidence type="ECO:0008006" key="3">
    <source>
        <dbReference type="Google" id="ProtNLM"/>
    </source>
</evidence>
<reference evidence="1 2" key="1">
    <citation type="submission" date="2018-09" db="EMBL/GenBank/DDBJ databases">
        <title>Profundibacter amoris BAR1 gen. nov., sp. nov., a new member of the Roseobacter clade isolated at Lokis Castle Vent Field on the Arctic Mid-Oceanic Ridge.</title>
        <authorList>
            <person name="Le Moine Bauer S."/>
            <person name="Sjoeberg A.G."/>
            <person name="L'Haridon S."/>
            <person name="Stokke R."/>
            <person name="Roalkvam I."/>
            <person name="Steen I.H."/>
            <person name="Dahle H."/>
        </authorList>
    </citation>
    <scope>NUCLEOTIDE SEQUENCE [LARGE SCALE GENOMIC DNA]</scope>
    <source>
        <strain evidence="1 2">BAR1</strain>
    </source>
</reference>
<dbReference type="OrthoDB" id="7362982at2"/>